<dbReference type="EMBL" id="CP000083">
    <property type="protein sequence ID" value="AAZ26352.1"/>
    <property type="molecule type" value="Genomic_DNA"/>
</dbReference>
<evidence type="ECO:0000313" key="1">
    <source>
        <dbReference type="EMBL" id="AAZ26352.1"/>
    </source>
</evidence>
<organism evidence="1 2">
    <name type="scientific">Colwellia psychrerythraea (strain 34H / ATCC BAA-681)</name>
    <name type="common">Vibrio psychroerythus</name>
    <dbReference type="NCBI Taxonomy" id="167879"/>
    <lineage>
        <taxon>Bacteria</taxon>
        <taxon>Pseudomonadati</taxon>
        <taxon>Pseudomonadota</taxon>
        <taxon>Gammaproteobacteria</taxon>
        <taxon>Alteromonadales</taxon>
        <taxon>Colwelliaceae</taxon>
        <taxon>Colwellia</taxon>
    </lineage>
</organism>
<dbReference type="AlphaFoldDB" id="Q483B1"/>
<gene>
    <name evidence="1" type="ordered locus">CPS_2130</name>
</gene>
<evidence type="ECO:0000313" key="2">
    <source>
        <dbReference type="Proteomes" id="UP000000547"/>
    </source>
</evidence>
<reference evidence="1" key="1">
    <citation type="journal article" date="2005" name="Proc. Natl. Acad. Sci. U.S.A.">
        <title>The psychrophilic lifestyle as revealed by the genome sequence of Colwellia psychrerythraea 34H through genomic and proteomic analyses.</title>
        <authorList>
            <person name="Methe B.A."/>
            <person name="Nelson K.E."/>
            <person name="Deming J.W."/>
            <person name="Momen B."/>
            <person name="Melamud E."/>
            <person name="Zhang X."/>
            <person name="Moult J."/>
            <person name="Madupu R."/>
            <person name="Nelson W.C."/>
            <person name="Dodson R.J."/>
            <person name="Brinkac L.M."/>
            <person name="Daugherty S.C."/>
            <person name="Durkin A.S."/>
            <person name="DeBoy R.T."/>
            <person name="Kolonay J.F."/>
            <person name="Sullivan S.A."/>
            <person name="Zhou L."/>
            <person name="Davidsen T.M."/>
            <person name="Wu M."/>
            <person name="Huston A.L."/>
            <person name="Lewis M."/>
            <person name="Weaver B."/>
            <person name="Weidman J.F."/>
            <person name="Khouri H."/>
            <person name="Utterback T.R."/>
            <person name="Feldblyum T.V."/>
            <person name="Fraser C.M."/>
        </authorList>
    </citation>
    <scope>NUCLEOTIDE SEQUENCE [LARGE SCALE GENOMIC DNA]</scope>
    <source>
        <strain evidence="1">34H</strain>
    </source>
</reference>
<protein>
    <submittedName>
        <fullName evidence="1">Uncharacterized protein</fullName>
    </submittedName>
</protein>
<dbReference type="HOGENOM" id="CLU_3373161_0_0_6"/>
<dbReference type="Proteomes" id="UP000000547">
    <property type="component" value="Chromosome"/>
</dbReference>
<proteinExistence type="predicted"/>
<sequence>MYVVHHSDLLMCIKENLICNINLFFSLARMLASQ</sequence>
<accession>Q483B1</accession>
<dbReference type="KEGG" id="cps:CPS_2130"/>
<name>Q483B1_COLP3</name>
<dbReference type="STRING" id="167879.CPS_2130"/>